<evidence type="ECO:0000313" key="2">
    <source>
        <dbReference type="Proteomes" id="UP000249986"/>
    </source>
</evidence>
<evidence type="ECO:0000313" key="1">
    <source>
        <dbReference type="EMBL" id="SQB57830.1"/>
    </source>
</evidence>
<name>A0A2X3A616_CLOPF</name>
<sequence>MQLEIYDFFETYIFIRKYVDKIQDRIREIFIGNEEITIEKSAFDDYDRENGYLEEIEEENIYDNYLNIIDKIIHYSIKNFNNSLEATLNMNILDLLDYIEFSINQRNEEEIE</sequence>
<reference evidence="1 2" key="1">
    <citation type="submission" date="2018-06" db="EMBL/GenBank/DDBJ databases">
        <authorList>
            <consortium name="Pathogen Informatics"/>
            <person name="Doyle S."/>
        </authorList>
    </citation>
    <scope>NUCLEOTIDE SEQUENCE [LARGE SCALE GENOMIC DNA]</scope>
    <source>
        <strain evidence="1 2">NCTC10719</strain>
    </source>
</reference>
<organism evidence="1 2">
    <name type="scientific">Clostridium perfringens</name>
    <dbReference type="NCBI Taxonomy" id="1502"/>
    <lineage>
        <taxon>Bacteria</taxon>
        <taxon>Bacillati</taxon>
        <taxon>Bacillota</taxon>
        <taxon>Clostridia</taxon>
        <taxon>Eubacteriales</taxon>
        <taxon>Clostridiaceae</taxon>
        <taxon>Clostridium</taxon>
    </lineage>
</organism>
<gene>
    <name evidence="1" type="ORF">NCTC10719_00424</name>
</gene>
<dbReference type="Proteomes" id="UP000249986">
    <property type="component" value="Unassembled WGS sequence"/>
</dbReference>
<dbReference type="RefSeq" id="WP_111925986.1">
    <property type="nucleotide sequence ID" value="NZ_UAWG01000001.1"/>
</dbReference>
<proteinExistence type="predicted"/>
<protein>
    <submittedName>
        <fullName evidence="1">Uncharacterized protein</fullName>
    </submittedName>
</protein>
<dbReference type="EMBL" id="UAWG01000001">
    <property type="protein sequence ID" value="SQB57830.1"/>
    <property type="molecule type" value="Genomic_DNA"/>
</dbReference>
<dbReference type="AlphaFoldDB" id="A0A2X3A616"/>
<accession>A0A2X3A616</accession>